<keyword evidence="1" id="KW-0175">Coiled coil</keyword>
<evidence type="ECO:0000256" key="1">
    <source>
        <dbReference type="SAM" id="Coils"/>
    </source>
</evidence>
<dbReference type="Gramene" id="Manes.11G057900.1.v8.1">
    <property type="protein sequence ID" value="Manes.11G057900.1.v8.1.CDS"/>
    <property type="gene ID" value="Manes.11G057900.v8.1"/>
</dbReference>
<name>A0A2C9UYS5_MANES</name>
<gene>
    <name evidence="4" type="ORF">MANES_11G057900v8</name>
</gene>
<feature type="region of interest" description="Disordered" evidence="2">
    <location>
        <begin position="85"/>
        <end position="120"/>
    </location>
</feature>
<comment type="caution">
    <text evidence="4">The sequence shown here is derived from an EMBL/GenBank/DDBJ whole genome shotgun (WGS) entry which is preliminary data.</text>
</comment>
<dbReference type="PANTHER" id="PTHR31245:SF20">
    <property type="entry name" value="F18B13.13 PROTEIN"/>
    <property type="match status" value="1"/>
</dbReference>
<dbReference type="PROSITE" id="PS51140">
    <property type="entry name" value="CUE"/>
    <property type="match status" value="1"/>
</dbReference>
<feature type="coiled-coil region" evidence="1">
    <location>
        <begin position="204"/>
        <end position="231"/>
    </location>
</feature>
<sequence>MSAVVCGSKRSFMLEDLPSPPVSKRLRCSSSSSSPVRFSPSPPLHQLRALFPHVDSQLLERALFQSSNDLDSAIKSLNEHCLESADHNSNSAEEASLNEQGTLTNDGDATPSENTSVPNKLPVDGAEWVDLFVREMISATGVEDARARASRVLEILERSISKNAAENAAQSLQKENLMQKEHIEVLMRENSILKRAVSIQHERQKEFEDKHRELQQLVSQYQQQIKTLEMNNYALMMHLRQAQQSSPIPGRFHPDVF</sequence>
<feature type="region of interest" description="Disordered" evidence="2">
    <location>
        <begin position="19"/>
        <end position="40"/>
    </location>
</feature>
<accession>A0A2C9UYS5</accession>
<dbReference type="SUPFAM" id="SSF46934">
    <property type="entry name" value="UBA-like"/>
    <property type="match status" value="1"/>
</dbReference>
<dbReference type="InterPro" id="IPR003892">
    <property type="entry name" value="CUE"/>
</dbReference>
<feature type="compositionally biased region" description="Polar residues" evidence="2">
    <location>
        <begin position="87"/>
        <end position="118"/>
    </location>
</feature>
<organism evidence="4 5">
    <name type="scientific">Manihot esculenta</name>
    <name type="common">Cassava</name>
    <name type="synonym">Jatropha manihot</name>
    <dbReference type="NCBI Taxonomy" id="3983"/>
    <lineage>
        <taxon>Eukaryota</taxon>
        <taxon>Viridiplantae</taxon>
        <taxon>Streptophyta</taxon>
        <taxon>Embryophyta</taxon>
        <taxon>Tracheophyta</taxon>
        <taxon>Spermatophyta</taxon>
        <taxon>Magnoliopsida</taxon>
        <taxon>eudicotyledons</taxon>
        <taxon>Gunneridae</taxon>
        <taxon>Pentapetalae</taxon>
        <taxon>rosids</taxon>
        <taxon>fabids</taxon>
        <taxon>Malpighiales</taxon>
        <taxon>Euphorbiaceae</taxon>
        <taxon>Crotonoideae</taxon>
        <taxon>Manihoteae</taxon>
        <taxon>Manihot</taxon>
    </lineage>
</organism>
<reference evidence="5" key="1">
    <citation type="journal article" date="2016" name="Nat. Biotechnol.">
        <title>Sequencing wild and cultivated cassava and related species reveals extensive interspecific hybridization and genetic diversity.</title>
        <authorList>
            <person name="Bredeson J.V."/>
            <person name="Lyons J.B."/>
            <person name="Prochnik S.E."/>
            <person name="Wu G.A."/>
            <person name="Ha C.M."/>
            <person name="Edsinger-Gonzales E."/>
            <person name="Grimwood J."/>
            <person name="Schmutz J."/>
            <person name="Rabbi I.Y."/>
            <person name="Egesi C."/>
            <person name="Nauluvula P."/>
            <person name="Lebot V."/>
            <person name="Ndunguru J."/>
            <person name="Mkamilo G."/>
            <person name="Bart R.S."/>
            <person name="Setter T.L."/>
            <person name="Gleadow R.M."/>
            <person name="Kulakow P."/>
            <person name="Ferguson M.E."/>
            <person name="Rounsley S."/>
            <person name="Rokhsar D.S."/>
        </authorList>
    </citation>
    <scope>NUCLEOTIDE SEQUENCE [LARGE SCALE GENOMIC DNA]</scope>
    <source>
        <strain evidence="5">cv. AM560-2</strain>
    </source>
</reference>
<dbReference type="InterPro" id="IPR009060">
    <property type="entry name" value="UBA-like_sf"/>
</dbReference>
<dbReference type="CDD" id="cd14279">
    <property type="entry name" value="CUE"/>
    <property type="match status" value="1"/>
</dbReference>
<dbReference type="AlphaFoldDB" id="A0A2C9UYS5"/>
<evidence type="ECO:0000313" key="4">
    <source>
        <dbReference type="EMBL" id="OAY36894.1"/>
    </source>
</evidence>
<dbReference type="Pfam" id="PF02845">
    <property type="entry name" value="CUE"/>
    <property type="match status" value="1"/>
</dbReference>
<dbReference type="GO" id="GO:0043130">
    <property type="term" value="F:ubiquitin binding"/>
    <property type="evidence" value="ECO:0007669"/>
    <property type="project" value="InterPro"/>
</dbReference>
<proteinExistence type="predicted"/>
<dbReference type="Proteomes" id="UP000091857">
    <property type="component" value="Chromosome 11"/>
</dbReference>
<dbReference type="EMBL" id="CM004397">
    <property type="protein sequence ID" value="OAY36894.1"/>
    <property type="molecule type" value="Genomic_DNA"/>
</dbReference>
<dbReference type="PANTHER" id="PTHR31245">
    <property type="entry name" value="UBIQUITIN SYSTEM COMPONENT CUE PROTEIN"/>
    <property type="match status" value="1"/>
</dbReference>
<feature type="domain" description="CUE" evidence="3">
    <location>
        <begin position="39"/>
        <end position="84"/>
    </location>
</feature>
<evidence type="ECO:0000259" key="3">
    <source>
        <dbReference type="PROSITE" id="PS51140"/>
    </source>
</evidence>
<keyword evidence="5" id="KW-1185">Reference proteome</keyword>
<feature type="compositionally biased region" description="Low complexity" evidence="2">
    <location>
        <begin position="28"/>
        <end position="39"/>
    </location>
</feature>
<evidence type="ECO:0000313" key="5">
    <source>
        <dbReference type="Proteomes" id="UP000091857"/>
    </source>
</evidence>
<dbReference type="STRING" id="3983.A0A2C9UYS5"/>
<evidence type="ECO:0000256" key="2">
    <source>
        <dbReference type="SAM" id="MobiDB-lite"/>
    </source>
</evidence>
<protein>
    <recommendedName>
        <fullName evidence="3">CUE domain-containing protein</fullName>
    </recommendedName>
</protein>